<evidence type="ECO:0000256" key="4">
    <source>
        <dbReference type="ARBA" id="ARBA00022617"/>
    </source>
</evidence>
<dbReference type="InterPro" id="IPR002401">
    <property type="entry name" value="Cyt_P450_E_grp-I"/>
</dbReference>
<dbReference type="InterPro" id="IPR017972">
    <property type="entry name" value="Cyt_P450_CS"/>
</dbReference>
<keyword evidence="13" id="KW-1185">Reference proteome</keyword>
<dbReference type="PROSITE" id="PS00086">
    <property type="entry name" value="CYTOCHROME_P450"/>
    <property type="match status" value="1"/>
</dbReference>
<evidence type="ECO:0000313" key="12">
    <source>
        <dbReference type="EMBL" id="KZT63365.1"/>
    </source>
</evidence>
<evidence type="ECO:0000256" key="9">
    <source>
        <dbReference type="PIRSR" id="PIRSR602401-1"/>
    </source>
</evidence>
<evidence type="ECO:0000256" key="1">
    <source>
        <dbReference type="ARBA" id="ARBA00001971"/>
    </source>
</evidence>
<dbReference type="PANTHER" id="PTHR24305:SF166">
    <property type="entry name" value="CYTOCHROME P450 12A4, MITOCHONDRIAL-RELATED"/>
    <property type="match status" value="1"/>
</dbReference>
<dbReference type="InterPro" id="IPR001128">
    <property type="entry name" value="Cyt_P450"/>
</dbReference>
<evidence type="ECO:0000256" key="10">
    <source>
        <dbReference type="RuleBase" id="RU000461"/>
    </source>
</evidence>
<dbReference type="PRINTS" id="PR00385">
    <property type="entry name" value="P450"/>
</dbReference>
<reference evidence="12 13" key="1">
    <citation type="journal article" date="2016" name="Mol. Biol. Evol.">
        <title>Comparative Genomics of Early-Diverging Mushroom-Forming Fungi Provides Insights into the Origins of Lignocellulose Decay Capabilities.</title>
        <authorList>
            <person name="Nagy L.G."/>
            <person name="Riley R."/>
            <person name="Tritt A."/>
            <person name="Adam C."/>
            <person name="Daum C."/>
            <person name="Floudas D."/>
            <person name="Sun H."/>
            <person name="Yadav J.S."/>
            <person name="Pangilinan J."/>
            <person name="Larsson K.H."/>
            <person name="Matsuura K."/>
            <person name="Barry K."/>
            <person name="Labutti K."/>
            <person name="Kuo R."/>
            <person name="Ohm R.A."/>
            <person name="Bhattacharya S.S."/>
            <person name="Shirouzu T."/>
            <person name="Yoshinaga Y."/>
            <person name="Martin F.M."/>
            <person name="Grigoriev I.V."/>
            <person name="Hibbett D.S."/>
        </authorList>
    </citation>
    <scope>NUCLEOTIDE SEQUENCE [LARGE SCALE GENOMIC DNA]</scope>
    <source>
        <strain evidence="12 13">L-15889</strain>
    </source>
</reference>
<dbReference type="OrthoDB" id="1470350at2759"/>
<evidence type="ECO:0000256" key="11">
    <source>
        <dbReference type="SAM" id="Coils"/>
    </source>
</evidence>
<dbReference type="InterPro" id="IPR050121">
    <property type="entry name" value="Cytochrome_P450_monoxygenase"/>
</dbReference>
<dbReference type="GO" id="GO:0020037">
    <property type="term" value="F:heme binding"/>
    <property type="evidence" value="ECO:0007669"/>
    <property type="project" value="InterPro"/>
</dbReference>
<keyword evidence="8 10" id="KW-0503">Monooxygenase</keyword>
<proteinExistence type="inferred from homology"/>
<feature type="binding site" description="axial binding residue" evidence="9">
    <location>
        <position position="502"/>
    </location>
    <ligand>
        <name>heme</name>
        <dbReference type="ChEBI" id="CHEBI:30413"/>
    </ligand>
    <ligandPart>
        <name>Fe</name>
        <dbReference type="ChEBI" id="CHEBI:18248"/>
    </ligandPart>
</feature>
<dbReference type="GO" id="GO:0004497">
    <property type="term" value="F:monooxygenase activity"/>
    <property type="evidence" value="ECO:0007669"/>
    <property type="project" value="UniProtKB-KW"/>
</dbReference>
<dbReference type="Gene3D" id="1.10.630.10">
    <property type="entry name" value="Cytochrome P450"/>
    <property type="match status" value="1"/>
</dbReference>
<comment type="cofactor">
    <cofactor evidence="1 9">
        <name>heme</name>
        <dbReference type="ChEBI" id="CHEBI:30413"/>
    </cofactor>
</comment>
<evidence type="ECO:0000256" key="3">
    <source>
        <dbReference type="ARBA" id="ARBA00010617"/>
    </source>
</evidence>
<keyword evidence="5 9" id="KW-0479">Metal-binding</keyword>
<evidence type="ECO:0000256" key="7">
    <source>
        <dbReference type="ARBA" id="ARBA00023004"/>
    </source>
</evidence>
<evidence type="ECO:0000256" key="8">
    <source>
        <dbReference type="ARBA" id="ARBA00023033"/>
    </source>
</evidence>
<dbReference type="AlphaFoldDB" id="A0A165KNG8"/>
<dbReference type="EMBL" id="KV429192">
    <property type="protein sequence ID" value="KZT63365.1"/>
    <property type="molecule type" value="Genomic_DNA"/>
</dbReference>
<evidence type="ECO:0000313" key="13">
    <source>
        <dbReference type="Proteomes" id="UP000076727"/>
    </source>
</evidence>
<dbReference type="CDD" id="cd11069">
    <property type="entry name" value="CYP_FUM15-like"/>
    <property type="match status" value="1"/>
</dbReference>
<protein>
    <submittedName>
        <fullName evidence="12">Cytochrome P450</fullName>
    </submittedName>
</protein>
<dbReference type="STRING" id="1314783.A0A165KNG8"/>
<evidence type="ECO:0000256" key="2">
    <source>
        <dbReference type="ARBA" id="ARBA00005179"/>
    </source>
</evidence>
<keyword evidence="7 9" id="KW-0408">Iron</keyword>
<keyword evidence="4 9" id="KW-0349">Heme</keyword>
<dbReference type="Pfam" id="PF00067">
    <property type="entry name" value="p450"/>
    <property type="match status" value="1"/>
</dbReference>
<dbReference type="PRINTS" id="PR00463">
    <property type="entry name" value="EP450I"/>
</dbReference>
<evidence type="ECO:0000256" key="5">
    <source>
        <dbReference type="ARBA" id="ARBA00022723"/>
    </source>
</evidence>
<name>A0A165KNG8_9APHY</name>
<comment type="similarity">
    <text evidence="3 10">Belongs to the cytochrome P450 family.</text>
</comment>
<organism evidence="12 13">
    <name type="scientific">Daedalea quercina L-15889</name>
    <dbReference type="NCBI Taxonomy" id="1314783"/>
    <lineage>
        <taxon>Eukaryota</taxon>
        <taxon>Fungi</taxon>
        <taxon>Dikarya</taxon>
        <taxon>Basidiomycota</taxon>
        <taxon>Agaricomycotina</taxon>
        <taxon>Agaricomycetes</taxon>
        <taxon>Polyporales</taxon>
        <taxon>Fomitopsis</taxon>
    </lineage>
</organism>
<dbReference type="PANTHER" id="PTHR24305">
    <property type="entry name" value="CYTOCHROME P450"/>
    <property type="match status" value="1"/>
</dbReference>
<dbReference type="InterPro" id="IPR036396">
    <property type="entry name" value="Cyt_P450_sf"/>
</dbReference>
<dbReference type="Proteomes" id="UP000076727">
    <property type="component" value="Unassembled WGS sequence"/>
</dbReference>
<comment type="pathway">
    <text evidence="2">Secondary metabolite biosynthesis.</text>
</comment>
<dbReference type="GO" id="GO:0016705">
    <property type="term" value="F:oxidoreductase activity, acting on paired donors, with incorporation or reduction of molecular oxygen"/>
    <property type="evidence" value="ECO:0007669"/>
    <property type="project" value="InterPro"/>
</dbReference>
<dbReference type="SUPFAM" id="SSF48264">
    <property type="entry name" value="Cytochrome P450"/>
    <property type="match status" value="1"/>
</dbReference>
<accession>A0A165KNG8</accession>
<keyword evidence="11" id="KW-0175">Coiled coil</keyword>
<feature type="coiled-coil region" evidence="11">
    <location>
        <begin position="270"/>
        <end position="297"/>
    </location>
</feature>
<sequence>MLTYILLAVLNVPLVYLLYLTFIQPRINPLRNLPGPLSKGLFKDQLGMVMNPSVSPRTHEHFVKTYGRNVMIRGLLPWDQRLFTLDPVTLAHVMKHSHIYEKPWQSRRLITGLIGCGMLAAEGTVHKLQRRVATPAFSVQNMRELVPLVFAKGDELKEKWTELIREADKQHTGGAEKTSGHPAGLKLDVCHWVSRATFDVIGSAGFDYQFNAIQNETNELFNAYKEMFEVAISQQSGALRSLAVIYFPILETLFPNKATYTVRRCQEVIRRVAGNLIQEKKRKIAEAEAEGKTYQGKDLLSLLLKSNAAADLPPEQRISDADILHNINTFMFAGSDTSSLAITWMLYLLARYPTVQARLRAELRALLPPTPLAALTPDEVSRLYAGIAELPFLENVIREAMRLIPPVHSSARVATRDDVLPAATPVPTRMPDGSVREVREVRVPKGAFIHVPVEGFNLDREVWGPDGWAFKPDRWNNLPEAVASQPGLYNNTLSFSAGPRSCIGMRFSIIEIKTFLFILLTHFTFAEADEKVGKANVVLTRPYVVGKHMAGSQCPLLVTPYVQEGAQ</sequence>
<evidence type="ECO:0000256" key="6">
    <source>
        <dbReference type="ARBA" id="ARBA00023002"/>
    </source>
</evidence>
<keyword evidence="6 10" id="KW-0560">Oxidoreductase</keyword>
<gene>
    <name evidence="12" type="ORF">DAEQUDRAFT_680526</name>
</gene>
<dbReference type="GO" id="GO:0005506">
    <property type="term" value="F:iron ion binding"/>
    <property type="evidence" value="ECO:0007669"/>
    <property type="project" value="InterPro"/>
</dbReference>